<accession>A0AAN7H8N0</accession>
<dbReference type="PANTHER" id="PTHR48182">
    <property type="entry name" value="PROTEIN SERAC1"/>
    <property type="match status" value="1"/>
</dbReference>
<sequence length="219" mass="24591">MMQNLDTSVMDSGEIDKNGRRFVSMAVSVWQPQEADNLRQDRRQEVKGRPLVFIAHSDGGIIVKIALNEAAKIRGDLANSCSGALFFETPYYTFVSVEERSRMISLVRNATGDSSKLEKRNILELMLWSIPVIPHARLSISVQRFESGIGRMARITGDFEHLVAQNEIRTISFLDEMTRAVGGTRSTMSTDVNLITDDEDVSRILNYMISDPDSAPYNQ</sequence>
<dbReference type="GO" id="GO:0005739">
    <property type="term" value="C:mitochondrion"/>
    <property type="evidence" value="ECO:0007669"/>
    <property type="project" value="UniProtKB-SubCell"/>
</dbReference>
<evidence type="ECO:0000256" key="2">
    <source>
        <dbReference type="ARBA" id="ARBA00004240"/>
    </source>
</evidence>
<comment type="caution">
    <text evidence="7">The sequence shown here is derived from an EMBL/GenBank/DDBJ whole genome shotgun (WGS) entry which is preliminary data.</text>
</comment>
<evidence type="ECO:0000256" key="1">
    <source>
        <dbReference type="ARBA" id="ARBA00004173"/>
    </source>
</evidence>
<reference evidence="7" key="2">
    <citation type="submission" date="2023-05" db="EMBL/GenBank/DDBJ databases">
        <authorList>
            <consortium name="Lawrence Berkeley National Laboratory"/>
            <person name="Steindorff A."/>
            <person name="Hensen N."/>
            <person name="Bonometti L."/>
            <person name="Westerberg I."/>
            <person name="Brannstrom I.O."/>
            <person name="Guillou S."/>
            <person name="Cros-Aarteil S."/>
            <person name="Calhoun S."/>
            <person name="Haridas S."/>
            <person name="Kuo A."/>
            <person name="Mondo S."/>
            <person name="Pangilinan J."/>
            <person name="Riley R."/>
            <person name="Labutti K."/>
            <person name="Andreopoulos B."/>
            <person name="Lipzen A."/>
            <person name="Chen C."/>
            <person name="Yanf M."/>
            <person name="Daum C."/>
            <person name="Ng V."/>
            <person name="Clum A."/>
            <person name="Ohm R."/>
            <person name="Martin F."/>
            <person name="Silar P."/>
            <person name="Natvig D."/>
            <person name="Lalanne C."/>
            <person name="Gautier V."/>
            <person name="Ament-Velasquez S.L."/>
            <person name="Kruys A."/>
            <person name="Hutchinson M.I."/>
            <person name="Powell A.J."/>
            <person name="Barry K."/>
            <person name="Miller A.N."/>
            <person name="Grigoriev I.V."/>
            <person name="Debuchy R."/>
            <person name="Gladieux P."/>
            <person name="Thoren M.H."/>
            <person name="Johannesson H."/>
        </authorList>
    </citation>
    <scope>NUCLEOTIDE SEQUENCE</scope>
    <source>
        <strain evidence="7">CBS 990.96</strain>
    </source>
</reference>
<organism evidence="7 8">
    <name type="scientific">Podospora fimiseda</name>
    <dbReference type="NCBI Taxonomy" id="252190"/>
    <lineage>
        <taxon>Eukaryota</taxon>
        <taxon>Fungi</taxon>
        <taxon>Dikarya</taxon>
        <taxon>Ascomycota</taxon>
        <taxon>Pezizomycotina</taxon>
        <taxon>Sordariomycetes</taxon>
        <taxon>Sordariomycetidae</taxon>
        <taxon>Sordariales</taxon>
        <taxon>Podosporaceae</taxon>
        <taxon>Podospora</taxon>
    </lineage>
</organism>
<dbReference type="GO" id="GO:0016020">
    <property type="term" value="C:membrane"/>
    <property type="evidence" value="ECO:0007669"/>
    <property type="project" value="UniProtKB-SubCell"/>
</dbReference>
<comment type="subcellular location">
    <subcellularLocation>
        <location evidence="2">Endoplasmic reticulum</location>
    </subcellularLocation>
    <subcellularLocation>
        <location evidence="3">Membrane</location>
    </subcellularLocation>
    <subcellularLocation>
        <location evidence="1">Mitochondrion</location>
    </subcellularLocation>
</comment>
<keyword evidence="4" id="KW-0256">Endoplasmic reticulum</keyword>
<evidence type="ECO:0000256" key="4">
    <source>
        <dbReference type="ARBA" id="ARBA00022824"/>
    </source>
</evidence>
<dbReference type="AlphaFoldDB" id="A0AAN7H8N0"/>
<evidence type="ECO:0000256" key="5">
    <source>
        <dbReference type="ARBA" id="ARBA00023128"/>
    </source>
</evidence>
<name>A0AAN7H8N0_9PEZI</name>
<dbReference type="EMBL" id="MU865287">
    <property type="protein sequence ID" value="KAK4232579.1"/>
    <property type="molecule type" value="Genomic_DNA"/>
</dbReference>
<reference evidence="7" key="1">
    <citation type="journal article" date="2023" name="Mol. Phylogenet. Evol.">
        <title>Genome-scale phylogeny and comparative genomics of the fungal order Sordariales.</title>
        <authorList>
            <person name="Hensen N."/>
            <person name="Bonometti L."/>
            <person name="Westerberg I."/>
            <person name="Brannstrom I.O."/>
            <person name="Guillou S."/>
            <person name="Cros-Aarteil S."/>
            <person name="Calhoun S."/>
            <person name="Haridas S."/>
            <person name="Kuo A."/>
            <person name="Mondo S."/>
            <person name="Pangilinan J."/>
            <person name="Riley R."/>
            <person name="LaButti K."/>
            <person name="Andreopoulos B."/>
            <person name="Lipzen A."/>
            <person name="Chen C."/>
            <person name="Yan M."/>
            <person name="Daum C."/>
            <person name="Ng V."/>
            <person name="Clum A."/>
            <person name="Steindorff A."/>
            <person name="Ohm R.A."/>
            <person name="Martin F."/>
            <person name="Silar P."/>
            <person name="Natvig D.O."/>
            <person name="Lalanne C."/>
            <person name="Gautier V."/>
            <person name="Ament-Velasquez S.L."/>
            <person name="Kruys A."/>
            <person name="Hutchinson M.I."/>
            <person name="Powell A.J."/>
            <person name="Barry K."/>
            <person name="Miller A.N."/>
            <person name="Grigoriev I.V."/>
            <person name="Debuchy R."/>
            <person name="Gladieux P."/>
            <person name="Hiltunen Thoren M."/>
            <person name="Johannesson H."/>
        </authorList>
    </citation>
    <scope>NUCLEOTIDE SEQUENCE</scope>
    <source>
        <strain evidence="7">CBS 990.96</strain>
    </source>
</reference>
<gene>
    <name evidence="7" type="ORF">QBC38DRAFT_494644</name>
</gene>
<protein>
    <submittedName>
        <fullName evidence="7">Uncharacterized protein</fullName>
    </submittedName>
</protein>
<dbReference type="Proteomes" id="UP001301958">
    <property type="component" value="Unassembled WGS sequence"/>
</dbReference>
<proteinExistence type="predicted"/>
<evidence type="ECO:0000256" key="6">
    <source>
        <dbReference type="ARBA" id="ARBA00023136"/>
    </source>
</evidence>
<dbReference type="PANTHER" id="PTHR48182:SF2">
    <property type="entry name" value="PROTEIN SERAC1"/>
    <property type="match status" value="1"/>
</dbReference>
<evidence type="ECO:0000313" key="8">
    <source>
        <dbReference type="Proteomes" id="UP001301958"/>
    </source>
</evidence>
<keyword evidence="8" id="KW-1185">Reference proteome</keyword>
<dbReference type="GO" id="GO:0005783">
    <property type="term" value="C:endoplasmic reticulum"/>
    <property type="evidence" value="ECO:0007669"/>
    <property type="project" value="UniProtKB-SubCell"/>
</dbReference>
<keyword evidence="5" id="KW-0496">Mitochondrion</keyword>
<evidence type="ECO:0000256" key="3">
    <source>
        <dbReference type="ARBA" id="ARBA00004370"/>
    </source>
</evidence>
<dbReference type="InterPro" id="IPR052374">
    <property type="entry name" value="SERAC1"/>
</dbReference>
<evidence type="ECO:0000313" key="7">
    <source>
        <dbReference type="EMBL" id="KAK4232579.1"/>
    </source>
</evidence>
<keyword evidence="6" id="KW-0472">Membrane</keyword>